<keyword evidence="1" id="KW-0812">Transmembrane</keyword>
<keyword evidence="3" id="KW-1185">Reference proteome</keyword>
<name>A0A0E4GAY1_9FIRM</name>
<reference evidence="2 3" key="1">
    <citation type="submission" date="2015-03" db="EMBL/GenBank/DDBJ databases">
        <authorList>
            <person name="Murphy D."/>
        </authorList>
    </citation>
    <scope>NUCLEOTIDE SEQUENCE [LARGE SCALE GENOMIC DNA]</scope>
    <source>
        <strain evidence="2 3">OL-4</strain>
    </source>
</reference>
<dbReference type="OrthoDB" id="1727295at2"/>
<dbReference type="STRING" id="690567.1322"/>
<evidence type="ECO:0000313" key="3">
    <source>
        <dbReference type="Proteomes" id="UP000045545"/>
    </source>
</evidence>
<gene>
    <name evidence="2" type="ORF">1322</name>
</gene>
<keyword evidence="1" id="KW-1133">Transmembrane helix</keyword>
<evidence type="ECO:0000256" key="1">
    <source>
        <dbReference type="SAM" id="Phobius"/>
    </source>
</evidence>
<protein>
    <recommendedName>
        <fullName evidence="4">Small integral membrane protein</fullName>
    </recommendedName>
</protein>
<dbReference type="AlphaFoldDB" id="A0A0E4GAY1"/>
<evidence type="ECO:0000313" key="2">
    <source>
        <dbReference type="EMBL" id="CFX49495.1"/>
    </source>
</evidence>
<dbReference type="Proteomes" id="UP000045545">
    <property type="component" value="Unassembled WGS sequence"/>
</dbReference>
<feature type="transmembrane region" description="Helical" evidence="1">
    <location>
        <begin position="21"/>
        <end position="51"/>
    </location>
</feature>
<dbReference type="RefSeq" id="WP_046496794.1">
    <property type="nucleotide sequence ID" value="NZ_CGIH01000026.1"/>
</dbReference>
<organism evidence="2 3">
    <name type="scientific">Syntrophomonas zehnderi OL-4</name>
    <dbReference type="NCBI Taxonomy" id="690567"/>
    <lineage>
        <taxon>Bacteria</taxon>
        <taxon>Bacillati</taxon>
        <taxon>Bacillota</taxon>
        <taxon>Clostridia</taxon>
        <taxon>Eubacteriales</taxon>
        <taxon>Syntrophomonadaceae</taxon>
        <taxon>Syntrophomonas</taxon>
    </lineage>
</organism>
<sequence>MLEKLFMLIITEHRGKFIGILLGLLASILFISYGFWRTIFVIFCIAMGYFIGKKIDESASFEIWIKNLFKEK</sequence>
<dbReference type="Pfam" id="PF10031">
    <property type="entry name" value="DUF2273"/>
    <property type="match status" value="1"/>
</dbReference>
<proteinExistence type="predicted"/>
<keyword evidence="1" id="KW-0472">Membrane</keyword>
<accession>A0A0E4GAY1</accession>
<dbReference type="EMBL" id="CGIH01000026">
    <property type="protein sequence ID" value="CFX49495.1"/>
    <property type="molecule type" value="Genomic_DNA"/>
</dbReference>
<evidence type="ECO:0008006" key="4">
    <source>
        <dbReference type="Google" id="ProtNLM"/>
    </source>
</evidence>
<dbReference type="InterPro" id="IPR018730">
    <property type="entry name" value="DUF2273"/>
</dbReference>